<evidence type="ECO:0000313" key="1">
    <source>
        <dbReference type="EMBL" id="QPZ39687.1"/>
    </source>
</evidence>
<name>A0ABX6YLT8_9MICO</name>
<gene>
    <name evidence="1" type="ORF">HCR76_06480</name>
</gene>
<reference evidence="1 2" key="1">
    <citation type="submission" date="2020-12" db="EMBL/GenBank/DDBJ databases">
        <title>Microbacterium sp. HY060.</title>
        <authorList>
            <person name="Zhou J."/>
        </authorList>
    </citation>
    <scope>NUCLEOTIDE SEQUENCE [LARGE SCALE GENOMIC DNA]</scope>
    <source>
        <strain evidence="1 2">HY60</strain>
    </source>
</reference>
<protein>
    <submittedName>
        <fullName evidence="1">Uncharacterized protein</fullName>
    </submittedName>
</protein>
<dbReference type="RefSeq" id="WP_166989295.1">
    <property type="nucleotide sequence ID" value="NZ_CP061169.1"/>
</dbReference>
<dbReference type="EMBL" id="CP061169">
    <property type="protein sequence ID" value="QPZ39687.1"/>
    <property type="molecule type" value="Genomic_DNA"/>
</dbReference>
<organism evidence="1 2">
    <name type="scientific">Paramicrobacterium chengjingii</name>
    <dbReference type="NCBI Taxonomy" id="2769067"/>
    <lineage>
        <taxon>Bacteria</taxon>
        <taxon>Bacillati</taxon>
        <taxon>Actinomycetota</taxon>
        <taxon>Actinomycetes</taxon>
        <taxon>Micrococcales</taxon>
        <taxon>Microbacteriaceae</taxon>
        <taxon>Paramicrobacterium</taxon>
    </lineage>
</organism>
<accession>A0ABX6YLT8</accession>
<evidence type="ECO:0000313" key="2">
    <source>
        <dbReference type="Proteomes" id="UP000662814"/>
    </source>
</evidence>
<keyword evidence="2" id="KW-1185">Reference proteome</keyword>
<sequence length="100" mass="11223">MSHPAAAPVEWVIKSAREDNPIAYVRMLHLGPQHELYFRAVTYSPHHDQRRLLGYWGSLEEAIRNIHHIELSKLPAAWLATGGATTKEIPASTPQKPPPV</sequence>
<proteinExistence type="predicted"/>
<dbReference type="Proteomes" id="UP000662814">
    <property type="component" value="Chromosome"/>
</dbReference>